<feature type="domain" description="DOMON" evidence="1">
    <location>
        <begin position="57"/>
        <end position="176"/>
    </location>
</feature>
<dbReference type="InterPro" id="IPR005018">
    <property type="entry name" value="DOMON_domain"/>
</dbReference>
<evidence type="ECO:0000259" key="1">
    <source>
        <dbReference type="PROSITE" id="PS50836"/>
    </source>
</evidence>
<dbReference type="GO" id="GO:0030667">
    <property type="term" value="C:secretory granule membrane"/>
    <property type="evidence" value="ECO:0007669"/>
    <property type="project" value="TreeGrafter"/>
</dbReference>
<reference evidence="2 3" key="1">
    <citation type="submission" date="2020-04" db="EMBL/GenBank/DDBJ databases">
        <authorList>
            <person name="Alioto T."/>
            <person name="Alioto T."/>
            <person name="Gomez Garrido J."/>
        </authorList>
    </citation>
    <scope>NUCLEOTIDE SEQUENCE [LARGE SCALE GENOMIC DNA]</scope>
</reference>
<dbReference type="CDD" id="cd09631">
    <property type="entry name" value="DOMON_DOH"/>
    <property type="match status" value="1"/>
</dbReference>
<keyword evidence="3" id="KW-1185">Reference proteome</keyword>
<dbReference type="SMART" id="SM00664">
    <property type="entry name" value="DoH"/>
    <property type="match status" value="1"/>
</dbReference>
<dbReference type="GO" id="GO:0006589">
    <property type="term" value="P:octopamine biosynthetic process"/>
    <property type="evidence" value="ECO:0007669"/>
    <property type="project" value="TreeGrafter"/>
</dbReference>
<dbReference type="GO" id="GO:0004500">
    <property type="term" value="F:dopamine beta-monooxygenase activity"/>
    <property type="evidence" value="ECO:0007669"/>
    <property type="project" value="InterPro"/>
</dbReference>
<evidence type="ECO:0000313" key="3">
    <source>
        <dbReference type="Proteomes" id="UP000494165"/>
    </source>
</evidence>
<gene>
    <name evidence="2" type="ORF">CLODIP_2_CD15641</name>
</gene>
<name>A0A8S1CPS9_9INSE</name>
<dbReference type="Gene3D" id="2.60.40.1210">
    <property type="entry name" value="Cellobiose dehydrogenase, cytochrome domain"/>
    <property type="match status" value="1"/>
</dbReference>
<dbReference type="SUPFAM" id="SSF49344">
    <property type="entry name" value="CBD9-like"/>
    <property type="match status" value="1"/>
</dbReference>
<dbReference type="GO" id="GO:0042421">
    <property type="term" value="P:norepinephrine biosynthetic process"/>
    <property type="evidence" value="ECO:0007669"/>
    <property type="project" value="TreeGrafter"/>
</dbReference>
<dbReference type="PROSITE" id="PS50836">
    <property type="entry name" value="DOMON"/>
    <property type="match status" value="1"/>
</dbReference>
<comment type="caution">
    <text evidence="2">The sequence shown here is derived from an EMBL/GenBank/DDBJ whole genome shotgun (WGS) entry which is preliminary data.</text>
</comment>
<dbReference type="PANTHER" id="PTHR10157">
    <property type="entry name" value="DOPAMINE BETA HYDROXYLASE RELATED"/>
    <property type="match status" value="1"/>
</dbReference>
<dbReference type="GO" id="GO:0005507">
    <property type="term" value="F:copper ion binding"/>
    <property type="evidence" value="ECO:0007669"/>
    <property type="project" value="TreeGrafter"/>
</dbReference>
<organism evidence="2 3">
    <name type="scientific">Cloeon dipterum</name>
    <dbReference type="NCBI Taxonomy" id="197152"/>
    <lineage>
        <taxon>Eukaryota</taxon>
        <taxon>Metazoa</taxon>
        <taxon>Ecdysozoa</taxon>
        <taxon>Arthropoda</taxon>
        <taxon>Hexapoda</taxon>
        <taxon>Insecta</taxon>
        <taxon>Pterygota</taxon>
        <taxon>Palaeoptera</taxon>
        <taxon>Ephemeroptera</taxon>
        <taxon>Pisciforma</taxon>
        <taxon>Baetidae</taxon>
        <taxon>Cloeon</taxon>
    </lineage>
</organism>
<protein>
    <recommendedName>
        <fullName evidence="1">DOMON domain-containing protein</fullName>
    </recommendedName>
</protein>
<proteinExistence type="predicted"/>
<accession>A0A8S1CPS9</accession>
<evidence type="ECO:0000313" key="2">
    <source>
        <dbReference type="EMBL" id="CAB3373444.1"/>
    </source>
</evidence>
<dbReference type="InterPro" id="IPR045266">
    <property type="entry name" value="DOH_DOMON"/>
</dbReference>
<dbReference type="OrthoDB" id="19261at2759"/>
<dbReference type="GO" id="GO:0042420">
    <property type="term" value="P:dopamine catabolic process"/>
    <property type="evidence" value="ECO:0007669"/>
    <property type="project" value="TreeGrafter"/>
</dbReference>
<dbReference type="InterPro" id="IPR000945">
    <property type="entry name" value="DBH-like"/>
</dbReference>
<dbReference type="GO" id="GO:0005615">
    <property type="term" value="C:extracellular space"/>
    <property type="evidence" value="ECO:0007669"/>
    <property type="project" value="TreeGrafter"/>
</dbReference>
<dbReference type="Proteomes" id="UP000494165">
    <property type="component" value="Unassembled WGS sequence"/>
</dbReference>
<dbReference type="EMBL" id="CADEPI010000085">
    <property type="protein sequence ID" value="CAB3373444.1"/>
    <property type="molecule type" value="Genomic_DNA"/>
</dbReference>
<dbReference type="Pfam" id="PF03351">
    <property type="entry name" value="DOMON"/>
    <property type="match status" value="1"/>
</dbReference>
<dbReference type="PANTHER" id="PTHR10157:SF23">
    <property type="entry name" value="MOXD1 HOMOLOG 1"/>
    <property type="match status" value="1"/>
</dbReference>
<dbReference type="AlphaFoldDB" id="A0A8S1CPS9"/>
<sequence length="224" mass="24776">MQIRIFFLSPRAAVARGSEGGAMEGLMSAAVAFILLHAHFSVAERIWSKHEILDHDSQFTLSWNPKLDAEGYFHFSLRAVTRGYLGFGLSDTGTMAGSDLVVAWPEKNGNITVMDMYASQNGLPRQDAHNDWHLKGSSFNRKTGIFQVTLARRLAAYDDNDLPINEGPVQIIYAWGKARALEHHGTKQRGARKINLLRDSNGSAAASSALFLMSVPVLLSFMKR</sequence>